<evidence type="ECO:0000256" key="1">
    <source>
        <dbReference type="SAM" id="Phobius"/>
    </source>
</evidence>
<evidence type="ECO:0008006" key="5">
    <source>
        <dbReference type="Google" id="ProtNLM"/>
    </source>
</evidence>
<keyword evidence="1" id="KW-0472">Membrane</keyword>
<keyword evidence="1" id="KW-1133">Transmembrane helix</keyword>
<keyword evidence="4" id="KW-1185">Reference proteome</keyword>
<dbReference type="Proteomes" id="UP001642540">
    <property type="component" value="Unassembled WGS sequence"/>
</dbReference>
<evidence type="ECO:0000313" key="4">
    <source>
        <dbReference type="Proteomes" id="UP001642540"/>
    </source>
</evidence>
<accession>A0ABP1S8N2</accession>
<protein>
    <recommendedName>
        <fullName evidence="5">Ferric-chelate reductase 1</fullName>
    </recommendedName>
</protein>
<evidence type="ECO:0000313" key="3">
    <source>
        <dbReference type="EMBL" id="CAL8147407.1"/>
    </source>
</evidence>
<evidence type="ECO:0000256" key="2">
    <source>
        <dbReference type="SAM" id="SignalP"/>
    </source>
</evidence>
<comment type="caution">
    <text evidence="3">The sequence shown here is derived from an EMBL/GenBank/DDBJ whole genome shotgun (WGS) entry which is preliminary data.</text>
</comment>
<feature type="chain" id="PRO_5046101477" description="Ferric-chelate reductase 1" evidence="2">
    <location>
        <begin position="22"/>
        <end position="617"/>
    </location>
</feature>
<dbReference type="EMBL" id="CAXLJM020000164">
    <property type="protein sequence ID" value="CAL8147407.1"/>
    <property type="molecule type" value="Genomic_DNA"/>
</dbReference>
<name>A0ABP1S8N2_9HEXA</name>
<keyword evidence="1" id="KW-0812">Transmembrane</keyword>
<proteinExistence type="predicted"/>
<organism evidence="3 4">
    <name type="scientific">Orchesella dallaii</name>
    <dbReference type="NCBI Taxonomy" id="48710"/>
    <lineage>
        <taxon>Eukaryota</taxon>
        <taxon>Metazoa</taxon>
        <taxon>Ecdysozoa</taxon>
        <taxon>Arthropoda</taxon>
        <taxon>Hexapoda</taxon>
        <taxon>Collembola</taxon>
        <taxon>Entomobryomorpha</taxon>
        <taxon>Entomobryoidea</taxon>
        <taxon>Orchesellidae</taxon>
        <taxon>Orchesellinae</taxon>
        <taxon>Orchesella</taxon>
    </lineage>
</organism>
<reference evidence="3 4" key="1">
    <citation type="submission" date="2024-08" db="EMBL/GenBank/DDBJ databases">
        <authorList>
            <person name="Cucini C."/>
            <person name="Frati F."/>
        </authorList>
    </citation>
    <scope>NUCLEOTIDE SEQUENCE [LARGE SCALE GENOMIC DNA]</scope>
</reference>
<feature type="transmembrane region" description="Helical" evidence="1">
    <location>
        <begin position="526"/>
        <end position="547"/>
    </location>
</feature>
<feature type="signal peptide" evidence="2">
    <location>
        <begin position="1"/>
        <end position="21"/>
    </location>
</feature>
<gene>
    <name evidence="3" type="ORF">ODALV1_LOCUS31135</name>
</gene>
<feature type="transmembrane region" description="Helical" evidence="1">
    <location>
        <begin position="567"/>
        <end position="587"/>
    </location>
</feature>
<dbReference type="CDD" id="cd08760">
    <property type="entry name" value="Cyt_b561_FRRS1_like"/>
    <property type="match status" value="1"/>
</dbReference>
<keyword evidence="2" id="KW-0732">Signal</keyword>
<feature type="transmembrane region" description="Helical" evidence="1">
    <location>
        <begin position="491"/>
        <end position="514"/>
    </location>
</feature>
<sequence length="617" mass="71145">MIIRLIVIVVLLLCKFKFVPMLIVEGHPTVQCAQTGASFKVHSHRRWDRPYGSFTIGAKKFNSKYGGAMYSGFHFKPYYVPQTDLFKTVGGHEKLHCNYTFHPKVGWEVRLCDELDEVMKLRINAVQQTDPSTGKLITLQGWLHIEVELVDEEDSILMMYAQMYDEHLNAIGEFVKDPTEQCPSSDPQNYVSPTVYQYLPCSAIGAREAKPSEAVYMVNPDELVDKSLNVSRYFPPKEMKRKLHFTWRMNEYWCSRHYRIIPMIFVLTKKNRDNWITTTNNGNYPDPEFGVACRKLGEWKLYRKIPNSWLKPDWIGAADLKHPERGNLQCNNSIQEAPWIRGVFLHTVNQEYLHDDNLYTVALGILGCRTCQQNPYFIIEYSKFVGRCKGHIGKETSNEFYHKCNTNPNSPEFQGLTVTFDKYTEYVNNLTTVRSEYCHRPCRAPETVEDAIDISKQNASFTKPAIDVGHGLIHNTRSKSSVIGFRRGRKFHGIMCLIVTIFLMPVSNFLARYYKETYMDVQFKGVHVWYWVHVGGSISSMGVLLAGHFAMSHSIESWGRSKSEYAIFHHSLGWISIFTCILMVMYGGIRSAVMSRRKFLMKAHSIVGFGLYIFNST</sequence>